<reference evidence="13 14" key="1">
    <citation type="submission" date="2014-04" db="EMBL/GenBank/DDBJ databases">
        <authorList>
            <consortium name="DOE Joint Genome Institute"/>
            <person name="Kuo A."/>
            <person name="Kohler A."/>
            <person name="Nagy L.G."/>
            <person name="Floudas D."/>
            <person name="Copeland A."/>
            <person name="Barry K.W."/>
            <person name="Cichocki N."/>
            <person name="Veneault-Fourrey C."/>
            <person name="LaButti K."/>
            <person name="Lindquist E.A."/>
            <person name="Lipzen A."/>
            <person name="Lundell T."/>
            <person name="Morin E."/>
            <person name="Murat C."/>
            <person name="Sun H."/>
            <person name="Tunlid A."/>
            <person name="Henrissat B."/>
            <person name="Grigoriev I.V."/>
            <person name="Hibbett D.S."/>
            <person name="Martin F."/>
            <person name="Nordberg H.P."/>
            <person name="Cantor M.N."/>
            <person name="Hua S.X."/>
        </authorList>
    </citation>
    <scope>NUCLEOTIDE SEQUENCE [LARGE SCALE GENOMIC DNA]</scope>
    <source>
        <strain evidence="13 14">Foug A</strain>
    </source>
</reference>
<keyword evidence="4" id="KW-0963">Cytoplasm</keyword>
<proteinExistence type="inferred from homology"/>
<dbReference type="SUPFAM" id="SSF48371">
    <property type="entry name" value="ARM repeat"/>
    <property type="match status" value="2"/>
</dbReference>
<dbReference type="InParanoid" id="A0A0C3A083"/>
<reference evidence="14" key="2">
    <citation type="submission" date="2015-01" db="EMBL/GenBank/DDBJ databases">
        <title>Evolutionary Origins and Diversification of the Mycorrhizal Mutualists.</title>
        <authorList>
            <consortium name="DOE Joint Genome Institute"/>
            <consortium name="Mycorrhizal Genomics Consortium"/>
            <person name="Kohler A."/>
            <person name="Kuo A."/>
            <person name="Nagy L.G."/>
            <person name="Floudas D."/>
            <person name="Copeland A."/>
            <person name="Barry K.W."/>
            <person name="Cichocki N."/>
            <person name="Veneault-Fourrey C."/>
            <person name="LaButti K."/>
            <person name="Lindquist E.A."/>
            <person name="Lipzen A."/>
            <person name="Lundell T."/>
            <person name="Morin E."/>
            <person name="Murat C."/>
            <person name="Riley R."/>
            <person name="Ohm R."/>
            <person name="Sun H."/>
            <person name="Tunlid A."/>
            <person name="Henrissat B."/>
            <person name="Grigoriev I.V."/>
            <person name="Hibbett D.S."/>
            <person name="Martin F."/>
        </authorList>
    </citation>
    <scope>NUCLEOTIDE SEQUENCE [LARGE SCALE GENOMIC DNA]</scope>
    <source>
        <strain evidence="14">Foug A</strain>
    </source>
</reference>
<evidence type="ECO:0000313" key="14">
    <source>
        <dbReference type="Proteomes" id="UP000053989"/>
    </source>
</evidence>
<organism evidence="13 14">
    <name type="scientific">Scleroderma citrinum Foug A</name>
    <dbReference type="NCBI Taxonomy" id="1036808"/>
    <lineage>
        <taxon>Eukaryota</taxon>
        <taxon>Fungi</taxon>
        <taxon>Dikarya</taxon>
        <taxon>Basidiomycota</taxon>
        <taxon>Agaricomycotina</taxon>
        <taxon>Agaricomycetes</taxon>
        <taxon>Agaricomycetidae</taxon>
        <taxon>Boletales</taxon>
        <taxon>Sclerodermatineae</taxon>
        <taxon>Sclerodermataceae</taxon>
        <taxon>Scleroderma</taxon>
    </lineage>
</organism>
<evidence type="ECO:0000256" key="3">
    <source>
        <dbReference type="ARBA" id="ARBA00005739"/>
    </source>
</evidence>
<evidence type="ECO:0008006" key="15">
    <source>
        <dbReference type="Google" id="ProtNLM"/>
    </source>
</evidence>
<dbReference type="InterPro" id="IPR032430">
    <property type="entry name" value="Blm10_mid"/>
</dbReference>
<evidence type="ECO:0000256" key="4">
    <source>
        <dbReference type="ARBA" id="ARBA00022490"/>
    </source>
</evidence>
<dbReference type="PANTHER" id="PTHR32170">
    <property type="entry name" value="PROTEASOME ACTIVATOR COMPLEX SUBUNIT 4"/>
    <property type="match status" value="1"/>
</dbReference>
<evidence type="ECO:0000313" key="13">
    <source>
        <dbReference type="EMBL" id="KIM67063.1"/>
    </source>
</evidence>
<dbReference type="Pfam" id="PF23096">
    <property type="entry name" value="HEAT_PSME4"/>
    <property type="match status" value="1"/>
</dbReference>
<evidence type="ECO:0000259" key="11">
    <source>
        <dbReference type="Pfam" id="PF16507"/>
    </source>
</evidence>
<dbReference type="GO" id="GO:0006281">
    <property type="term" value="P:DNA repair"/>
    <property type="evidence" value="ECO:0007669"/>
    <property type="project" value="UniProtKB-KW"/>
</dbReference>
<dbReference type="EMBL" id="KN822014">
    <property type="protein sequence ID" value="KIM67063.1"/>
    <property type="molecule type" value="Genomic_DNA"/>
</dbReference>
<dbReference type="PANTHER" id="PTHR32170:SF3">
    <property type="entry name" value="PROTEASOME ACTIVATOR COMPLEX SUBUNIT 4"/>
    <property type="match status" value="1"/>
</dbReference>
<dbReference type="GO" id="GO:0070628">
    <property type="term" value="F:proteasome binding"/>
    <property type="evidence" value="ECO:0007669"/>
    <property type="project" value="InterPro"/>
</dbReference>
<dbReference type="STRING" id="1036808.A0A0C3A083"/>
<evidence type="ECO:0000256" key="9">
    <source>
        <dbReference type="SAM" id="MobiDB-lite"/>
    </source>
</evidence>
<keyword evidence="14" id="KW-1185">Reference proteome</keyword>
<comment type="subcellular location">
    <subcellularLocation>
        <location evidence="2">Cytoplasm</location>
    </subcellularLocation>
    <subcellularLocation>
        <location evidence="1">Nucleus speckle</location>
    </subcellularLocation>
</comment>
<feature type="domain" description="Proteasome activator complex subunit 4 C-terminal" evidence="10">
    <location>
        <begin position="1881"/>
        <end position="1967"/>
    </location>
</feature>
<accession>A0A0C3A083</accession>
<evidence type="ECO:0000256" key="1">
    <source>
        <dbReference type="ARBA" id="ARBA00004324"/>
    </source>
</evidence>
<protein>
    <recommendedName>
        <fullName evidence="15">Proteasome activator complex subunit 4 C-terminal domain-containing protein</fullName>
    </recommendedName>
</protein>
<name>A0A0C3A083_9AGAM</name>
<evidence type="ECO:0000256" key="7">
    <source>
        <dbReference type="ARBA" id="ARBA00023204"/>
    </source>
</evidence>
<evidence type="ECO:0000259" key="10">
    <source>
        <dbReference type="Pfam" id="PF11919"/>
    </source>
</evidence>
<keyword evidence="6" id="KW-0227">DNA damage</keyword>
<evidence type="ECO:0000256" key="8">
    <source>
        <dbReference type="ARBA" id="ARBA00023242"/>
    </source>
</evidence>
<feature type="domain" description="Proteasome activator Blm10 middle HEAT repeats region" evidence="11">
    <location>
        <begin position="428"/>
        <end position="948"/>
    </location>
</feature>
<dbReference type="InterPro" id="IPR016024">
    <property type="entry name" value="ARM-type_fold"/>
</dbReference>
<feature type="region of interest" description="Disordered" evidence="9">
    <location>
        <begin position="259"/>
        <end position="288"/>
    </location>
</feature>
<dbReference type="HOGENOM" id="CLU_000772_3_0_1"/>
<dbReference type="InterPro" id="IPR055455">
    <property type="entry name" value="HEAT_PSME4"/>
</dbReference>
<dbReference type="Pfam" id="PF16507">
    <property type="entry name" value="HEAT_PSME4_mid"/>
    <property type="match status" value="1"/>
</dbReference>
<gene>
    <name evidence="13" type="ORF">SCLCIDRAFT_109106</name>
</gene>
<dbReference type="Gene3D" id="1.25.10.10">
    <property type="entry name" value="Leucine-rich Repeat Variant"/>
    <property type="match status" value="1"/>
</dbReference>
<keyword evidence="5" id="KW-0677">Repeat</keyword>
<evidence type="ECO:0000256" key="5">
    <source>
        <dbReference type="ARBA" id="ARBA00022737"/>
    </source>
</evidence>
<evidence type="ECO:0000256" key="2">
    <source>
        <dbReference type="ARBA" id="ARBA00004496"/>
    </source>
</evidence>
<evidence type="ECO:0000256" key="6">
    <source>
        <dbReference type="ARBA" id="ARBA00022763"/>
    </source>
</evidence>
<feature type="compositionally biased region" description="Basic and acidic residues" evidence="9">
    <location>
        <begin position="277"/>
        <end position="288"/>
    </location>
</feature>
<dbReference type="GO" id="GO:0016504">
    <property type="term" value="F:peptidase activator activity"/>
    <property type="evidence" value="ECO:0007669"/>
    <property type="project" value="InterPro"/>
</dbReference>
<keyword evidence="7" id="KW-0234">DNA repair</keyword>
<dbReference type="GO" id="GO:0010499">
    <property type="term" value="P:proteasomal ubiquitin-independent protein catabolic process"/>
    <property type="evidence" value="ECO:0007669"/>
    <property type="project" value="TreeGrafter"/>
</dbReference>
<feature type="domain" description="Proteasome activator complex subunit 4-like HEAT repeat-like" evidence="12">
    <location>
        <begin position="1383"/>
        <end position="1572"/>
    </location>
</feature>
<dbReference type="InterPro" id="IPR021843">
    <property type="entry name" value="PSME4_C"/>
</dbReference>
<dbReference type="InterPro" id="IPR035309">
    <property type="entry name" value="PSME4"/>
</dbReference>
<dbReference type="GO" id="GO:0016607">
    <property type="term" value="C:nuclear speck"/>
    <property type="evidence" value="ECO:0007669"/>
    <property type="project" value="UniProtKB-SubCell"/>
</dbReference>
<dbReference type="Proteomes" id="UP000053989">
    <property type="component" value="Unassembled WGS sequence"/>
</dbReference>
<dbReference type="Pfam" id="PF11919">
    <property type="entry name" value="PSME4_C"/>
    <property type="match status" value="1"/>
</dbReference>
<dbReference type="GO" id="GO:0005829">
    <property type="term" value="C:cytosol"/>
    <property type="evidence" value="ECO:0007669"/>
    <property type="project" value="TreeGrafter"/>
</dbReference>
<dbReference type="InterPro" id="IPR011989">
    <property type="entry name" value="ARM-like"/>
</dbReference>
<evidence type="ECO:0000259" key="12">
    <source>
        <dbReference type="Pfam" id="PF23096"/>
    </source>
</evidence>
<sequence length="1984" mass="226099">MVGLELSELTLNGYEPLLPEDIQHATDRYMVKLKEYARSLPYTIESYTRMLEMLDSILLRLTQCIEAKDYEPGFAQWDSMLSYWNMLKYPIPKEKRVLLAKLYFQVSVTPGMPIQVVAICADGLSHLTRSKKKLSIEDMRLPWTPLYDTLCKDLFLTRRQFEYSQLSWYMGHIADTVRRFFHPTAINDMLAAFVPGINGTDLNSVLASQYYLLTFLPLTHPQVYLPMLTRLWESINSYMFDERMLEFLSRLSEMHVDPTVSDPAKVESIPDDERSESEDRPQWSHDDLRSPPSWPGLYKDVGIFTEHEWNFIMCKCLASMEILLKDAGSLTTGPTADSASSFEIGRLPKAGWRISSLARIIVYSMAQDGMPAPTSNAPTPLYTPVASGVNTPQVPNGSVGDYLTVPLQHWNSTKGRTYLAGSKALDSLARLVASTEHFFHPTNSGSWTADLTAFLKFIVYEFNKRWHEERQPDCKTPQNRRLTGEMRRELVKSIRTVVLLAMFSQDSTTVTNVQSCLKSMSTMEPGLVVEPVLERAIPSLEALVETQRTLSVIRALSAIAPAIYSRDIYYPGAKYLITILQLLIPGIDLNDPTKTLCTAAFLSDVSQYVMFHDVTASENGDDDTNIPDISGIAIQAEDNGSDDVDNSSPAEVDAVLRDTTGSFASWIASFVRRVIQLLENLPEEDANGIAGGTSEVQLIDAVTAACSQICVHLSDSLFDLVLNMIYDYASVNVRSNVVRAIHQLVECVANANPEKTLAKFFPFCEATIHAEIEHGASSARTTSTSTPLPSDATLHWSLAILRGSLLKYKDRFLSLLRLLRDRTFSKRGFSWSAKLLSSALITLTHTYPIENKFVNADLWNDPEFQRKHYLYWGKLYKPEDIKITWHVPTTEEIDLALQIFSELIEPCLEALNKLLDAVLSLDKIGYIGNFGTRYLCFVRQAFSGVPTLYKEYISPEVRKTMFETSDIINEIPEMIAPVDSLNAGFFLTDPGDKRYQYITKLKNTFGEFLHRASLALRDQWEENTVDAVQMLISSIRVYLLEYGDSRDSYYVNSDQYSSEVAVARYYAGQKVWPRAVLVCRARYYHSSRLHWNSIERVRGTLEDNLLDDVVEWCMWHYPILTFLFIEVYDGLRLRTLPVLYKALQPGTDDDRMKGALWTLNISALEPTLATQYIIGLLGCHHNEKPSIQNCVGVVADNCLPRLSEPCHLVFDIENQALTEACQALTSALRPDASGDAIVEKARAKRMERIQRINDATKETIDAVLKVANDSDTHWRYAIAAIRILRTLVRKDVPITRDHLRFFLEMLYDSNPNMYAQRAVMKALRYIKLRTYCPDPASLALSSPRNPLKIEWPVTDCAASTDQIFSAYFASKPVTSSEPLLASNSLYFDHMTEGWLACRKTRTAYRPPRSDTPIFQWEPGSEDAICCVREMAKDTDFWDKVSGYFAEENHESTVLHDHISCVKSIVQLVGKEPYEILKSKVDELLTDTDKNKQRAAAELLAGLLNGSKHWSSEEQQHVLDWVQPLAQKTLNRAMKTENVQIWTTFLDYMFHHKDPRRLIPLVNHIMEQFYDTDFNGESSLDSVKVLSLFHSFYSEMGWKFMPWADDVLKRFWPEVHSEHDDVRSYVAELLSVCGGIKWRPRPSSADVETFVRECRIMPIDHDIMGIRGTYHTERVAELVDKFKMWREQRLPGVHAFRSTYDRVGITVCRWLHQSLHDTEAMSTFDYILPLLPELFCFTEVNDNEDLARRANVLLVRMCGVTPPRSLISPLLNAIFVAIQKSPSWKVRLKALPILQVLYFRQLPLISEARVLEILDILCKCLDDEVVEVREMAGRTLSGILRLSPRRSVLDLKAVLPQNRFVRLARKSQLPDRDSPLYNLSLRQRHAAIIGICALIDSFPYTIERWMPELLTTVMLEHAQDPIPVSTTIHKCASSFRKTHQDTWHEDSRRFTEEQLAALSTLLTGSSYCGSEFAFYFIFLMCLPDA</sequence>
<keyword evidence="8" id="KW-0539">Nucleus</keyword>
<dbReference type="OrthoDB" id="17907at2759"/>
<comment type="similarity">
    <text evidence="3">Belongs to the BLM10 family.</text>
</comment>